<proteinExistence type="predicted"/>
<reference evidence="2" key="2">
    <citation type="submission" date="2013-12" db="EMBL/GenBank/DDBJ databases">
        <authorList>
            <person name="Yu Y."/>
            <person name="Lee S."/>
            <person name="de Baynast K."/>
            <person name="Wissotski M."/>
            <person name="Liu L."/>
            <person name="Talag J."/>
            <person name="Goicoechea J."/>
            <person name="Angelova A."/>
            <person name="Jetty R."/>
            <person name="Kudrna D."/>
            <person name="Golser W."/>
            <person name="Rivera L."/>
            <person name="Zhang J."/>
            <person name="Wing R."/>
        </authorList>
    </citation>
    <scope>NUCLEOTIDE SEQUENCE</scope>
</reference>
<evidence type="ECO:0000313" key="1">
    <source>
        <dbReference type="EnsemblPlants" id="LPERR01G20660.1"/>
    </source>
</evidence>
<reference evidence="1" key="3">
    <citation type="submission" date="2015-04" db="UniProtKB">
        <authorList>
            <consortium name="EnsemblPlants"/>
        </authorList>
    </citation>
    <scope>IDENTIFICATION</scope>
</reference>
<dbReference type="Proteomes" id="UP000032180">
    <property type="component" value="Chromosome 1"/>
</dbReference>
<name>A0A0D9V3D8_9ORYZ</name>
<dbReference type="AlphaFoldDB" id="A0A0D9V3D8"/>
<dbReference type="HOGENOM" id="CLU_2925930_0_0_1"/>
<accession>A0A0D9V3D8</accession>
<organism evidence="1 2">
    <name type="scientific">Leersia perrieri</name>
    <dbReference type="NCBI Taxonomy" id="77586"/>
    <lineage>
        <taxon>Eukaryota</taxon>
        <taxon>Viridiplantae</taxon>
        <taxon>Streptophyta</taxon>
        <taxon>Embryophyta</taxon>
        <taxon>Tracheophyta</taxon>
        <taxon>Spermatophyta</taxon>
        <taxon>Magnoliopsida</taxon>
        <taxon>Liliopsida</taxon>
        <taxon>Poales</taxon>
        <taxon>Poaceae</taxon>
        <taxon>BOP clade</taxon>
        <taxon>Oryzoideae</taxon>
        <taxon>Oryzeae</taxon>
        <taxon>Oryzinae</taxon>
        <taxon>Leersia</taxon>
    </lineage>
</organism>
<evidence type="ECO:0000313" key="2">
    <source>
        <dbReference type="Proteomes" id="UP000032180"/>
    </source>
</evidence>
<dbReference type="Gramene" id="LPERR01G20660.1">
    <property type="protein sequence ID" value="LPERR01G20660.1"/>
    <property type="gene ID" value="LPERR01G20660"/>
</dbReference>
<reference evidence="1 2" key="1">
    <citation type="submission" date="2012-08" db="EMBL/GenBank/DDBJ databases">
        <title>Oryza genome evolution.</title>
        <authorList>
            <person name="Wing R.A."/>
        </authorList>
    </citation>
    <scope>NUCLEOTIDE SEQUENCE</scope>
</reference>
<keyword evidence="2" id="KW-1185">Reference proteome</keyword>
<dbReference type="EnsemblPlants" id="LPERR01G20660.1">
    <property type="protein sequence ID" value="LPERR01G20660.1"/>
    <property type="gene ID" value="LPERR01G20660"/>
</dbReference>
<sequence length="73" mass="7895">MTTSADDEGVDVQTAVKTMRALTFGEKSTNNGATLRRAPLNIATVSGGGPQAATLPKRAIQWRPKARWRSRRA</sequence>
<protein>
    <submittedName>
        <fullName evidence="1">Uncharacterized protein</fullName>
    </submittedName>
</protein>